<proteinExistence type="predicted"/>
<accession>A0A3N0EVD5</accession>
<organism evidence="1 2">
    <name type="scientific">Sinomicrobium pectinilyticum</name>
    <dbReference type="NCBI Taxonomy" id="1084421"/>
    <lineage>
        <taxon>Bacteria</taxon>
        <taxon>Pseudomonadati</taxon>
        <taxon>Bacteroidota</taxon>
        <taxon>Flavobacteriia</taxon>
        <taxon>Flavobacteriales</taxon>
        <taxon>Flavobacteriaceae</taxon>
        <taxon>Sinomicrobium</taxon>
    </lineage>
</organism>
<dbReference type="AlphaFoldDB" id="A0A3N0EVD5"/>
<dbReference type="Pfam" id="PF05488">
    <property type="entry name" value="PAAR_motif"/>
    <property type="match status" value="1"/>
</dbReference>
<name>A0A3N0EVD5_SINP1</name>
<dbReference type="Gene3D" id="2.60.200.60">
    <property type="match status" value="2"/>
</dbReference>
<gene>
    <name evidence="1" type="ORF">ED312_04170</name>
</gene>
<dbReference type="OrthoDB" id="9807902at2"/>
<evidence type="ECO:0000313" key="2">
    <source>
        <dbReference type="Proteomes" id="UP000267469"/>
    </source>
</evidence>
<keyword evidence="2" id="KW-1185">Reference proteome</keyword>
<dbReference type="EMBL" id="RJTM01000025">
    <property type="protein sequence ID" value="RNL91722.1"/>
    <property type="molecule type" value="Genomic_DNA"/>
</dbReference>
<dbReference type="CDD" id="cd14738">
    <property type="entry name" value="PAAR_2"/>
    <property type="match status" value="1"/>
</dbReference>
<dbReference type="InterPro" id="IPR008727">
    <property type="entry name" value="PAAR_motif"/>
</dbReference>
<protein>
    <submittedName>
        <fullName evidence="1">Type VI secretion protein</fullName>
    </submittedName>
</protein>
<evidence type="ECO:0000313" key="1">
    <source>
        <dbReference type="EMBL" id="RNL91722.1"/>
    </source>
</evidence>
<dbReference type="Proteomes" id="UP000267469">
    <property type="component" value="Unassembled WGS sequence"/>
</dbReference>
<sequence>MGQPAARITDMHVCPMVNPGGAPHVGGPVLPPGEPTVLIGGLPAARVGDMATCTGPPDSILTGSATVFIGGMPAARLGDTTAHGGTIISGDPTVLIG</sequence>
<comment type="caution">
    <text evidence="1">The sequence shown here is derived from an EMBL/GenBank/DDBJ whole genome shotgun (WGS) entry which is preliminary data.</text>
</comment>
<reference evidence="1 2" key="1">
    <citation type="submission" date="2018-10" db="EMBL/GenBank/DDBJ databases">
        <title>Sinomicrobium pectinilyticum sp. nov., a pectinase-producing bacterium isolated from alkaline and saline soil, and emended description of the genus Sinomicrobium.</title>
        <authorList>
            <person name="Cheng B."/>
            <person name="Li C."/>
            <person name="Lai Q."/>
            <person name="Du M."/>
            <person name="Shao Z."/>
            <person name="Xu P."/>
            <person name="Yang C."/>
        </authorList>
    </citation>
    <scope>NUCLEOTIDE SEQUENCE [LARGE SCALE GENOMIC DNA]</scope>
    <source>
        <strain evidence="1 2">5DNS001</strain>
    </source>
</reference>
<dbReference type="RefSeq" id="WP_123214752.1">
    <property type="nucleotide sequence ID" value="NZ_RJTM01000025.1"/>
</dbReference>